<dbReference type="SUPFAM" id="SSF52540">
    <property type="entry name" value="P-loop containing nucleoside triphosphate hydrolases"/>
    <property type="match status" value="1"/>
</dbReference>
<dbReference type="Gene3D" id="3.40.50.300">
    <property type="entry name" value="P-loop containing nucleotide triphosphate hydrolases"/>
    <property type="match status" value="2"/>
</dbReference>
<dbReference type="EMBL" id="WKRA01000003">
    <property type="protein sequence ID" value="MSD15063.1"/>
    <property type="molecule type" value="Genomic_DNA"/>
</dbReference>
<reference evidence="1 2" key="1">
    <citation type="journal article" date="2019" name="Nat. Med.">
        <title>A library of human gut bacterial isolates paired with longitudinal multiomics data enables mechanistic microbiome research.</title>
        <authorList>
            <person name="Poyet M."/>
            <person name="Groussin M."/>
            <person name="Gibbons S.M."/>
            <person name="Avila-Pacheco J."/>
            <person name="Jiang X."/>
            <person name="Kearney S.M."/>
            <person name="Perrotta A.R."/>
            <person name="Berdy B."/>
            <person name="Zhao S."/>
            <person name="Lieberman T.D."/>
            <person name="Swanson P.K."/>
            <person name="Smith M."/>
            <person name="Roesemann S."/>
            <person name="Alexander J.E."/>
            <person name="Rich S.A."/>
            <person name="Livny J."/>
            <person name="Vlamakis H."/>
            <person name="Clish C."/>
            <person name="Bullock K."/>
            <person name="Deik A."/>
            <person name="Scott J."/>
            <person name="Pierce K.A."/>
            <person name="Xavier R.J."/>
            <person name="Alm E.J."/>
        </authorList>
    </citation>
    <scope>NUCLEOTIDE SEQUENCE [LARGE SCALE GENOMIC DNA]</scope>
    <source>
        <strain evidence="1 2">BIOML-A3</strain>
    </source>
</reference>
<dbReference type="InterPro" id="IPR027417">
    <property type="entry name" value="P-loop_NTPase"/>
</dbReference>
<comment type="caution">
    <text evidence="1">The sequence shown here is derived from an EMBL/GenBank/DDBJ whole genome shotgun (WGS) entry which is preliminary data.</text>
</comment>
<gene>
    <name evidence="1" type="ORF">GKE72_03060</name>
</gene>
<proteinExistence type="predicted"/>
<name>A0A844E0R5_EUBRA</name>
<dbReference type="Proteomes" id="UP000431304">
    <property type="component" value="Unassembled WGS sequence"/>
</dbReference>
<evidence type="ECO:0000313" key="1">
    <source>
        <dbReference type="EMBL" id="MSD15063.1"/>
    </source>
</evidence>
<organism evidence="1 2">
    <name type="scientific">Eubacterium ramulus</name>
    <dbReference type="NCBI Taxonomy" id="39490"/>
    <lineage>
        <taxon>Bacteria</taxon>
        <taxon>Bacillati</taxon>
        <taxon>Bacillota</taxon>
        <taxon>Clostridia</taxon>
        <taxon>Eubacteriales</taxon>
        <taxon>Eubacteriaceae</taxon>
        <taxon>Eubacterium</taxon>
    </lineage>
</organism>
<dbReference type="AlphaFoldDB" id="A0A844E0R5"/>
<dbReference type="RefSeq" id="WP_154314255.1">
    <property type="nucleotide sequence ID" value="NZ_WKRA01000003.1"/>
</dbReference>
<evidence type="ECO:0000313" key="2">
    <source>
        <dbReference type="Proteomes" id="UP000431304"/>
    </source>
</evidence>
<accession>A0A844E0R5</accession>
<evidence type="ECO:0008006" key="3">
    <source>
        <dbReference type="Google" id="ProtNLM"/>
    </source>
</evidence>
<protein>
    <recommendedName>
        <fullName evidence="3">FtsK domain-containing protein</fullName>
    </recommendedName>
</protein>
<sequence length="247" mass="28462">MMQLGYNLLTEKPITVNMENTGHACIVGGTGSGKSIATLYFLYNLLKNYKVKLTICDFKKTGDYECISDRFAKFDDVTQCIEEYYDDYEMTPENNSQIKLLIIDEYAGYMIWVTQRDKKKAEEIKQKISEILMMGRSRHCFVWCIQQRVSASLFPSGIGAIDNFQICIGLGRLSVDSRKSLFAGEYLENKSFEECYHPKTGQGLALIDGQELQPLQIPCIRDKERLKLLLQKMAREQSTDEIQKKFY</sequence>